<reference evidence="5" key="1">
    <citation type="journal article" date="2019" name="Int. J. Syst. Evol. Microbiol.">
        <title>The Global Catalogue of Microorganisms (GCM) 10K type strain sequencing project: providing services to taxonomists for standard genome sequencing and annotation.</title>
        <authorList>
            <consortium name="The Broad Institute Genomics Platform"/>
            <consortium name="The Broad Institute Genome Sequencing Center for Infectious Disease"/>
            <person name="Wu L."/>
            <person name="Ma J."/>
        </authorList>
    </citation>
    <scope>NUCLEOTIDE SEQUENCE [LARGE SCALE GENOMIC DNA]</scope>
    <source>
        <strain evidence="5">DT72</strain>
    </source>
</reference>
<dbReference type="InterPro" id="IPR001647">
    <property type="entry name" value="HTH_TetR"/>
</dbReference>
<dbReference type="PROSITE" id="PS50977">
    <property type="entry name" value="HTH_TETR_2"/>
    <property type="match status" value="1"/>
</dbReference>
<dbReference type="InterPro" id="IPR009057">
    <property type="entry name" value="Homeodomain-like_sf"/>
</dbReference>
<evidence type="ECO:0000313" key="5">
    <source>
        <dbReference type="Proteomes" id="UP001597286"/>
    </source>
</evidence>
<name>A0ABW4P2B6_9NOCA</name>
<gene>
    <name evidence="4" type="ORF">ACFSJG_06675</name>
</gene>
<keyword evidence="5" id="KW-1185">Reference proteome</keyword>
<dbReference type="RefSeq" id="WP_378484426.1">
    <property type="nucleotide sequence ID" value="NZ_JBHUFB010000008.1"/>
</dbReference>
<dbReference type="Proteomes" id="UP001597286">
    <property type="component" value="Unassembled WGS sequence"/>
</dbReference>
<dbReference type="Gene3D" id="1.10.357.10">
    <property type="entry name" value="Tetracycline Repressor, domain 2"/>
    <property type="match status" value="1"/>
</dbReference>
<feature type="DNA-binding region" description="H-T-H motif" evidence="2">
    <location>
        <begin position="36"/>
        <end position="55"/>
    </location>
</feature>
<keyword evidence="1 2" id="KW-0238">DNA-binding</keyword>
<feature type="domain" description="HTH tetR-type" evidence="3">
    <location>
        <begin position="13"/>
        <end position="73"/>
    </location>
</feature>
<evidence type="ECO:0000313" key="4">
    <source>
        <dbReference type="EMBL" id="MFD1811894.1"/>
    </source>
</evidence>
<dbReference type="SUPFAM" id="SSF46689">
    <property type="entry name" value="Homeodomain-like"/>
    <property type="match status" value="1"/>
</dbReference>
<evidence type="ECO:0000256" key="1">
    <source>
        <dbReference type="ARBA" id="ARBA00023125"/>
    </source>
</evidence>
<evidence type="ECO:0000259" key="3">
    <source>
        <dbReference type="PROSITE" id="PS50977"/>
    </source>
</evidence>
<evidence type="ECO:0000256" key="2">
    <source>
        <dbReference type="PROSITE-ProRule" id="PRU00335"/>
    </source>
</evidence>
<sequence length="194" mass="21223">MSTVRPDLDQRRRQRRTRLLEVGVELLGAAENPAVNVRTVCREAGLTERYFYESFADRDTYIREVYEEVAERARTALVAAVAKAANLSEVAELAMRAFVGLVLDHPEAGRVLVLAPLREPTLGGRGVALAPNFVSLVEAQLGALDDPDERTLRAIGVVGALTSLFIGYLDGTVTVSRERLVRHCLDLLARAGNP</sequence>
<dbReference type="EMBL" id="JBHUFB010000008">
    <property type="protein sequence ID" value="MFD1811894.1"/>
    <property type="molecule type" value="Genomic_DNA"/>
</dbReference>
<comment type="caution">
    <text evidence="4">The sequence shown here is derived from an EMBL/GenBank/DDBJ whole genome shotgun (WGS) entry which is preliminary data.</text>
</comment>
<organism evidence="4 5">
    <name type="scientific">Rhodococcus gannanensis</name>
    <dbReference type="NCBI Taxonomy" id="1960308"/>
    <lineage>
        <taxon>Bacteria</taxon>
        <taxon>Bacillati</taxon>
        <taxon>Actinomycetota</taxon>
        <taxon>Actinomycetes</taxon>
        <taxon>Mycobacteriales</taxon>
        <taxon>Nocardiaceae</taxon>
        <taxon>Rhodococcus</taxon>
    </lineage>
</organism>
<accession>A0ABW4P2B6</accession>
<proteinExistence type="predicted"/>
<protein>
    <submittedName>
        <fullName evidence="4">TetR/AcrR family transcriptional regulator</fullName>
    </submittedName>
</protein>